<keyword evidence="2" id="KW-0677">Repeat</keyword>
<dbReference type="Pfam" id="PF20160">
    <property type="entry name" value="C-JID"/>
    <property type="match status" value="1"/>
</dbReference>
<gene>
    <name evidence="4" type="ORF">MP_TR23581_c1_g1_i1_g.68771</name>
</gene>
<evidence type="ECO:0000313" key="4">
    <source>
        <dbReference type="EMBL" id="JAU77590.1"/>
    </source>
</evidence>
<reference evidence="4" key="1">
    <citation type="submission" date="2016-07" db="EMBL/GenBank/DDBJ databases">
        <title>De novo transcriptome assembly of four accessions of the metal hyperaccumulator plant Noccaea caerulescens.</title>
        <authorList>
            <person name="Blande D."/>
            <person name="Halimaa P."/>
            <person name="Tervahauta A.I."/>
            <person name="Aarts M.G."/>
            <person name="Karenlampi S.O."/>
        </authorList>
    </citation>
    <scope>NUCLEOTIDE SEQUENCE</scope>
</reference>
<sequence>MPNLQFLKIGGDCNRLCLPQSFSSISRKLRLLGWTRFPMTSLPPNFDPKFLVDLSMPGSKLEKLWDGNKPLRNLKRLDLSHCVNLKKLPDLSTATNLDKLVLSGCSSLLELSSSLWNPANLGALVLIGCLSLVKLPSSIGNAINLTSLSLDGCSSLVELPYSIGNATNLKILALDDCSSLVELPFSIGNLHNLWKLHLERCSKLKVLPININMKSLAEVYLRNCPMLKTFPEMSTNIKRLMLNGTPVEEVPLAVTSWPHLEELHMSYRENLKDLPHALNSITDLELADKDITELVPWIKRFSRLRRLLLNGFQKLVSLPQLPGSLLFLDAENCESLERLDCSFGNPDIHLNFRNCFQLNQEARDLIIQASNFNVAILPGGEVPAYFSDRATGRTLTVKLNERPLHKPLRFKGCVVLDYMEEGQPRGRYSLHVSYRIRDIQNGPIVSCRPGHHHLSPFAVTGHLYTFEFEADVTSNEPCFEFTVVTKSWSIIECGLLQLPPKYLHVDGTSD</sequence>
<dbReference type="InterPro" id="IPR045344">
    <property type="entry name" value="C-JID"/>
</dbReference>
<dbReference type="GO" id="GO:0006952">
    <property type="term" value="P:defense response"/>
    <property type="evidence" value="ECO:0007669"/>
    <property type="project" value="InterPro"/>
</dbReference>
<organism evidence="4">
    <name type="scientific">Noccaea caerulescens</name>
    <name type="common">Alpine penny-cress</name>
    <name type="synonym">Thlaspi caerulescens</name>
    <dbReference type="NCBI Taxonomy" id="107243"/>
    <lineage>
        <taxon>Eukaryota</taxon>
        <taxon>Viridiplantae</taxon>
        <taxon>Streptophyta</taxon>
        <taxon>Embryophyta</taxon>
        <taxon>Tracheophyta</taxon>
        <taxon>Spermatophyta</taxon>
        <taxon>Magnoliopsida</taxon>
        <taxon>eudicotyledons</taxon>
        <taxon>Gunneridae</taxon>
        <taxon>Pentapetalae</taxon>
        <taxon>rosids</taxon>
        <taxon>malvids</taxon>
        <taxon>Brassicales</taxon>
        <taxon>Brassicaceae</taxon>
        <taxon>Coluteocarpeae</taxon>
        <taxon>Noccaea</taxon>
    </lineage>
</organism>
<dbReference type="SUPFAM" id="SSF52058">
    <property type="entry name" value="L domain-like"/>
    <property type="match status" value="1"/>
</dbReference>
<dbReference type="InterPro" id="IPR011713">
    <property type="entry name" value="Leu-rich_rpt_3"/>
</dbReference>
<dbReference type="EMBL" id="GEVM01028348">
    <property type="protein sequence ID" value="JAU77590.1"/>
    <property type="molecule type" value="Transcribed_RNA"/>
</dbReference>
<dbReference type="InterPro" id="IPR044974">
    <property type="entry name" value="Disease_R_plants"/>
</dbReference>
<dbReference type="PANTHER" id="PTHR11017:SF333">
    <property type="entry name" value="ADP-RIBOSYL CYCLASE_CYCLIC ADP-RIBOSE HYDROLASE-RELATED"/>
    <property type="match status" value="1"/>
</dbReference>
<dbReference type="FunFam" id="3.80.10.10:FF:000845">
    <property type="entry name" value="Disease resistance protein (TIR-NBS-LRR class)"/>
    <property type="match status" value="1"/>
</dbReference>
<name>A0A1J3IBH6_NOCCA</name>
<dbReference type="InterPro" id="IPR032675">
    <property type="entry name" value="LRR_dom_sf"/>
</dbReference>
<dbReference type="PANTHER" id="PTHR11017">
    <property type="entry name" value="LEUCINE-RICH REPEAT-CONTAINING PROTEIN"/>
    <property type="match status" value="1"/>
</dbReference>
<keyword evidence="1" id="KW-0433">Leucine-rich repeat</keyword>
<evidence type="ECO:0000259" key="3">
    <source>
        <dbReference type="Pfam" id="PF20160"/>
    </source>
</evidence>
<dbReference type="AlphaFoldDB" id="A0A1J3IBH6"/>
<evidence type="ECO:0000256" key="2">
    <source>
        <dbReference type="ARBA" id="ARBA00022737"/>
    </source>
</evidence>
<proteinExistence type="predicted"/>
<evidence type="ECO:0000256" key="1">
    <source>
        <dbReference type="ARBA" id="ARBA00022614"/>
    </source>
</evidence>
<protein>
    <submittedName>
        <fullName evidence="4">Disease resistance protein RPS6</fullName>
    </submittedName>
</protein>
<accession>A0A1J3IBH6</accession>
<dbReference type="PROSITE" id="PS51450">
    <property type="entry name" value="LRR"/>
    <property type="match status" value="1"/>
</dbReference>
<dbReference type="Pfam" id="PF07725">
    <property type="entry name" value="LRR_3"/>
    <property type="match status" value="1"/>
</dbReference>
<feature type="domain" description="C-JID" evidence="3">
    <location>
        <begin position="377"/>
        <end position="450"/>
    </location>
</feature>
<dbReference type="Gene3D" id="3.80.10.10">
    <property type="entry name" value="Ribonuclease Inhibitor"/>
    <property type="match status" value="3"/>
</dbReference>
<dbReference type="InterPro" id="IPR001611">
    <property type="entry name" value="Leu-rich_rpt"/>
</dbReference>